<evidence type="ECO:0000256" key="1">
    <source>
        <dbReference type="SAM" id="MobiDB-lite"/>
    </source>
</evidence>
<organism evidence="2 3">
    <name type="scientific">Leishmania donovani</name>
    <dbReference type="NCBI Taxonomy" id="5661"/>
    <lineage>
        <taxon>Eukaryota</taxon>
        <taxon>Discoba</taxon>
        <taxon>Euglenozoa</taxon>
        <taxon>Kinetoplastea</taxon>
        <taxon>Metakinetoplastina</taxon>
        <taxon>Trypanosomatida</taxon>
        <taxon>Trypanosomatidae</taxon>
        <taxon>Leishmaniinae</taxon>
        <taxon>Leishmania</taxon>
    </lineage>
</organism>
<protein>
    <submittedName>
        <fullName evidence="2">Uncharacterized protein</fullName>
    </submittedName>
</protein>
<dbReference type="PANTHER" id="PTHR10997:SF52">
    <property type="entry name" value="IMPORTIN N-TERMINAL DOMAIN-CONTAINING PROTEIN"/>
    <property type="match status" value="1"/>
</dbReference>
<dbReference type="PANTHER" id="PTHR10997">
    <property type="entry name" value="IMPORTIN-7, 8, 11"/>
    <property type="match status" value="1"/>
</dbReference>
<evidence type="ECO:0000313" key="2">
    <source>
        <dbReference type="EMBL" id="TPP52840.1"/>
    </source>
</evidence>
<evidence type="ECO:0000313" key="3">
    <source>
        <dbReference type="Proteomes" id="UP000318447"/>
    </source>
</evidence>
<dbReference type="Proteomes" id="UP000318447">
    <property type="component" value="Unassembled WGS sequence"/>
</dbReference>
<accession>A0A504Y3J6</accession>
<dbReference type="VEuPathDB" id="TriTrypDB:LdCL_290027800"/>
<feature type="region of interest" description="Disordered" evidence="1">
    <location>
        <begin position="1280"/>
        <end position="1302"/>
    </location>
</feature>
<dbReference type="EMBL" id="RHLC01000014">
    <property type="protein sequence ID" value="TPP52840.1"/>
    <property type="molecule type" value="Genomic_DNA"/>
</dbReference>
<dbReference type="Gene3D" id="1.25.10.10">
    <property type="entry name" value="Leucine-rich Repeat Variant"/>
    <property type="match status" value="1"/>
</dbReference>
<comment type="caution">
    <text evidence="2">The sequence shown here is derived from an EMBL/GenBank/DDBJ whole genome shotgun (WGS) entry which is preliminary data.</text>
</comment>
<dbReference type="GO" id="GO:0005635">
    <property type="term" value="C:nuclear envelope"/>
    <property type="evidence" value="ECO:0007669"/>
    <property type="project" value="TreeGrafter"/>
</dbReference>
<gene>
    <name evidence="2" type="ORF">CGC21_28575</name>
</gene>
<dbReference type="GO" id="GO:0005829">
    <property type="term" value="C:cytosol"/>
    <property type="evidence" value="ECO:0007669"/>
    <property type="project" value="TreeGrafter"/>
</dbReference>
<dbReference type="VEuPathDB" id="TriTrypDB:LdBPK_292180.1"/>
<name>A0A504Y3J6_LEIDO</name>
<sequence>MASVDVLQLLQLAYHGSKDERTRATTELEAAMQSPETGPTCLLTLLRTGVEPSLPAEQSLSALLFAKNAMLHLIGDDVVTNTPGFLAEMESLLFAGMFRVSERHRRVLRACIMNVTSGFEWNYLGELMPFIDRDLNAVGVDESLGALELLYAYAKRFKTPGLEPTPLKLQVCAVLVRKLPEYVGYDDMRVYRLVFKLSECIVESGLQLTSSKEMSGDALDGLFQLMLAFPQQHYEAALAAGGTVYGEYVKCLKRISMVSYSIINDATRRKKPAPVAKRFLQAHSAAFLSTWRQWLQLCVSSTDRRTHQKSEMFALRYVKLCTLDETLYTQHLRPHAMELVEQLLFPYMCFNEVDEEVFADEGDLADYVKYMVDESLGNAELSTRQAASNTILALLSSKKKFHDPAPLLQALLGILTAGFESADLTTEAGKARLFGFLHLLSILRKFLKEVPAIWEGQMAQVLVRYVAPFLQPSTPCVGVRCKAIVVCQRYSKVLMPSEADFASFIQMMCGLIQDADMRVRLAGIDAMCTLLELKRARQYLKPIVVPLVEECLAFLGKVQTTFVPLVILHLTTQFAPEMTPVMGKLAHTLVQHFLAAMHDMELQEADGNGGLGDDEMGVSVYEQAAFSADALLDAVLTVVTSCGENDAAFTSVRVDALRLVKHVLQQPDSFDMMEKTLSILLHVLYFSKPIPPECWELLPLIYALVDSGIGVDFFNSIEEVLDNFVSGAPVEFLGDTALMTATYKTCEKMLIGGVVCVAECQMAPAQLIEAMLHTAKADTEHPGLFDPYLSQFVGLLLKSLLHPDIQGGDVRVRIWVIAALLDCFYYDAAATFNVIVQVNAYPSFFDGLLFLFRGCIDDGASFSASGASSAGRRKKKVKKDDAGEVVENLSLLTRKYCIFTNEATYAPRCATSEANLEKIRLGVEEDIEDCEISDEAVLGVDGGDDTMEACEDALEDMDDDLAAAQAGVELDEGDDYESPIDDINEVDFFLNWVRMLPQLSPAAQAAAHAVLRPESDYLRASHTAGRYRQLCKELEAAMKEDFRKRAELTAYNHRAQPVAPQSFAQEPDGTSRDVSRLDSAAPPDAPVVPGPPALKNVGAAARAHSIVSSSDATTCKNSVSSYPHSAPRGFVRPLFPSSSSSIANPQSTRAPSHVPSIGMVEATATAMPHSVSSMPEMEMSVNSSCSAFSLYSADSSMRELPLPPPPLLERATPLQAVATAAAAPAARMKASNNTALCPSAISSASLMATSLLPNTVTPPTTLPDISMSARSYFVPQNFRKQSGGTASKSHGRTPESDPAQAAAGSFAASSSMTAAAAAAHIVSSALLDISFDSRAFAVNDAVTSTEIQRLGVRLLELHRGHHELGSAREVSALLSSRNSGGNSASSTQNLFSDASKGISEALPGASTASLESLPKSVESSLSEQELARKQLHDEAVKFVNLIQEMHEARAAGQAGCTWFRCGATGASPPPVSEKAPLSGNGCEDVPVGSSANYVRHRTLLRRRDRASTRVQWLPFEMRESDFRTGTSITPVCFCGYQATAVPADGAGATHGREHYPVTDVDVLTPHSQRLLEVGASSAVTLSVADTPPLPSITPLARRTSTLGADVDKDSTHCFNDSKGPLSSSGGTITSTSSHSFSSDSISFCPIHVAHRPASILVPAKGKQGESTIRPSLPRRPLLEPTQVDVPATATTGLVPAKVASAHLPLFDPRRPTGDGSACEPGRRTIINAGVPHRKQLAKRALEDNKLFFEMFSRQKSFS</sequence>
<dbReference type="InterPro" id="IPR016024">
    <property type="entry name" value="ARM-type_fold"/>
</dbReference>
<dbReference type="InterPro" id="IPR011989">
    <property type="entry name" value="ARM-like"/>
</dbReference>
<dbReference type="GO" id="GO:0006606">
    <property type="term" value="P:protein import into nucleus"/>
    <property type="evidence" value="ECO:0007669"/>
    <property type="project" value="TreeGrafter"/>
</dbReference>
<dbReference type="VEuPathDB" id="TriTrypDB:LDHU3_29.3100"/>
<proteinExistence type="predicted"/>
<reference evidence="3" key="1">
    <citation type="submission" date="2019-02" db="EMBL/GenBank/DDBJ databases">
        <title>FDA dAtabase for Regulatory Grade micrObial Sequences (FDA-ARGOS): Supporting development and validation of Infectious Disease Dx tests.</title>
        <authorList>
            <person name="Duncan R."/>
            <person name="Fisher C."/>
            <person name="Tallon L."/>
            <person name="Sadzewicz L."/>
            <person name="Sengamalay N."/>
            <person name="Ott S."/>
            <person name="Godinez A."/>
            <person name="Nagaraj S."/>
            <person name="Vavikolanu K."/>
            <person name="Nadendla S."/>
            <person name="Aluvathingal J."/>
            <person name="Sichtig H."/>
        </authorList>
    </citation>
    <scope>NUCLEOTIDE SEQUENCE [LARGE SCALE GENOMIC DNA]</scope>
    <source>
        <strain evidence="3">FDAARGOS_361</strain>
    </source>
</reference>
<dbReference type="FunFam" id="1.25.10.10:FF:001019">
    <property type="entry name" value="Hypothetical_protein_-_conserved"/>
    <property type="match status" value="1"/>
</dbReference>
<dbReference type="SUPFAM" id="SSF48371">
    <property type="entry name" value="ARM repeat"/>
    <property type="match status" value="1"/>
</dbReference>
<feature type="region of interest" description="Disordered" evidence="1">
    <location>
        <begin position="1053"/>
        <end position="1091"/>
    </location>
</feature>